<evidence type="ECO:0000259" key="8">
    <source>
        <dbReference type="PROSITE" id="PS51193"/>
    </source>
</evidence>
<dbReference type="CDD" id="cd06127">
    <property type="entry name" value="DEDDh"/>
    <property type="match status" value="1"/>
</dbReference>
<evidence type="ECO:0000313" key="9">
    <source>
        <dbReference type="EMBL" id="NMP22277.1"/>
    </source>
</evidence>
<comment type="catalytic activity">
    <reaction evidence="7">
        <text>ATP + H2O = ADP + phosphate + H(+)</text>
        <dbReference type="Rhea" id="RHEA:13065"/>
        <dbReference type="ChEBI" id="CHEBI:15377"/>
        <dbReference type="ChEBI" id="CHEBI:15378"/>
        <dbReference type="ChEBI" id="CHEBI:30616"/>
        <dbReference type="ChEBI" id="CHEBI:43474"/>
        <dbReference type="ChEBI" id="CHEBI:456216"/>
        <dbReference type="EC" id="5.6.2.3"/>
    </reaction>
</comment>
<dbReference type="RefSeq" id="WP_169098435.1">
    <property type="nucleotide sequence ID" value="NZ_JABBVZ010000020.1"/>
</dbReference>
<dbReference type="Pfam" id="PF00270">
    <property type="entry name" value="DEAD"/>
    <property type="match status" value="1"/>
</dbReference>
<gene>
    <name evidence="9" type="ORF">HIJ39_07915</name>
</gene>
<dbReference type="SUPFAM" id="SSF53098">
    <property type="entry name" value="Ribonuclease H-like"/>
    <property type="match status" value="1"/>
</dbReference>
<evidence type="ECO:0000256" key="5">
    <source>
        <dbReference type="ARBA" id="ARBA00038058"/>
    </source>
</evidence>
<organism evidence="9 10">
    <name type="scientific">Sulfobacillus harzensis</name>
    <dbReference type="NCBI Taxonomy" id="2729629"/>
    <lineage>
        <taxon>Bacteria</taxon>
        <taxon>Bacillati</taxon>
        <taxon>Bacillota</taxon>
        <taxon>Clostridia</taxon>
        <taxon>Eubacteriales</taxon>
        <taxon>Clostridiales Family XVII. Incertae Sedis</taxon>
        <taxon>Sulfobacillus</taxon>
    </lineage>
</organism>
<dbReference type="GO" id="GO:0004527">
    <property type="term" value="F:exonuclease activity"/>
    <property type="evidence" value="ECO:0007669"/>
    <property type="project" value="UniProtKB-ARBA"/>
</dbReference>
<dbReference type="Gene3D" id="3.40.50.300">
    <property type="entry name" value="P-loop containing nucleotide triphosphate hydrolases"/>
    <property type="match status" value="2"/>
</dbReference>
<evidence type="ECO:0000256" key="7">
    <source>
        <dbReference type="ARBA" id="ARBA00048954"/>
    </source>
</evidence>
<dbReference type="GO" id="GO:0003676">
    <property type="term" value="F:nucleic acid binding"/>
    <property type="evidence" value="ECO:0007669"/>
    <property type="project" value="InterPro"/>
</dbReference>
<dbReference type="InterPro" id="IPR012337">
    <property type="entry name" value="RNaseH-like_sf"/>
</dbReference>
<name>A0A7Y0Q2B0_9FIRM</name>
<dbReference type="InterPro" id="IPR011545">
    <property type="entry name" value="DEAD/DEAH_box_helicase_dom"/>
</dbReference>
<dbReference type="SUPFAM" id="SSF52540">
    <property type="entry name" value="P-loop containing nucleoside triphosphate hydrolases"/>
    <property type="match status" value="1"/>
</dbReference>
<evidence type="ECO:0000256" key="6">
    <source>
        <dbReference type="ARBA" id="ARBA00044969"/>
    </source>
</evidence>
<comment type="caution">
    <text evidence="9">The sequence shown here is derived from an EMBL/GenBank/DDBJ whole genome shotgun (WGS) entry which is preliminary data.</text>
</comment>
<dbReference type="GO" id="GO:0005524">
    <property type="term" value="F:ATP binding"/>
    <property type="evidence" value="ECO:0007669"/>
    <property type="project" value="UniProtKB-KW"/>
</dbReference>
<dbReference type="AlphaFoldDB" id="A0A7Y0Q2B0"/>
<protein>
    <recommendedName>
        <fullName evidence="6">DNA 5'-3' helicase</fullName>
        <ecNumber evidence="6">5.6.2.3</ecNumber>
    </recommendedName>
</protein>
<dbReference type="InterPro" id="IPR045028">
    <property type="entry name" value="DinG/Rad3-like"/>
</dbReference>
<keyword evidence="2" id="KW-0547">Nucleotide-binding</keyword>
<evidence type="ECO:0000256" key="4">
    <source>
        <dbReference type="ARBA" id="ARBA00022840"/>
    </source>
</evidence>
<reference evidence="9 10" key="1">
    <citation type="submission" date="2020-04" db="EMBL/GenBank/DDBJ databases">
        <authorList>
            <person name="Zhang R."/>
            <person name="Schippers A."/>
        </authorList>
    </citation>
    <scope>NUCLEOTIDE SEQUENCE [LARGE SCALE GENOMIC DNA]</scope>
    <source>
        <strain evidence="9 10">DSM 109850</strain>
    </source>
</reference>
<feature type="domain" description="Helicase ATP-binding" evidence="8">
    <location>
        <begin position="234"/>
        <end position="512"/>
    </location>
</feature>
<dbReference type="GO" id="GO:0016818">
    <property type="term" value="F:hydrolase activity, acting on acid anhydrides, in phosphorus-containing anhydrides"/>
    <property type="evidence" value="ECO:0007669"/>
    <property type="project" value="InterPro"/>
</dbReference>
<accession>A0A7Y0Q2B0</accession>
<dbReference type="Pfam" id="PF00929">
    <property type="entry name" value="RNase_T"/>
    <property type="match status" value="1"/>
</dbReference>
<dbReference type="InterPro" id="IPR027417">
    <property type="entry name" value="P-loop_NTPase"/>
</dbReference>
<dbReference type="EMBL" id="JABBVZ010000020">
    <property type="protein sequence ID" value="NMP22277.1"/>
    <property type="molecule type" value="Genomic_DNA"/>
</dbReference>
<dbReference type="Pfam" id="PF13307">
    <property type="entry name" value="Helicase_C_2"/>
    <property type="match status" value="1"/>
</dbReference>
<keyword evidence="3" id="KW-0378">Hydrolase</keyword>
<dbReference type="SMART" id="SM00491">
    <property type="entry name" value="HELICc2"/>
    <property type="match status" value="1"/>
</dbReference>
<keyword evidence="10" id="KW-1185">Reference proteome</keyword>
<evidence type="ECO:0000313" key="10">
    <source>
        <dbReference type="Proteomes" id="UP000533476"/>
    </source>
</evidence>
<comment type="similarity">
    <text evidence="5">Belongs to the helicase family. DinG subfamily.</text>
</comment>
<dbReference type="SMART" id="SM00479">
    <property type="entry name" value="EXOIII"/>
    <property type="match status" value="1"/>
</dbReference>
<dbReference type="InterPro" id="IPR036397">
    <property type="entry name" value="RNaseH_sf"/>
</dbReference>
<dbReference type="InterPro" id="IPR006555">
    <property type="entry name" value="ATP-dep_Helicase_C"/>
</dbReference>
<dbReference type="SMART" id="SM00487">
    <property type="entry name" value="DEXDc"/>
    <property type="match status" value="1"/>
</dbReference>
<comment type="cofactor">
    <cofactor evidence="1">
        <name>[4Fe-4S] cluster</name>
        <dbReference type="ChEBI" id="CHEBI:49883"/>
    </cofactor>
</comment>
<dbReference type="GO" id="GO:0006139">
    <property type="term" value="P:nucleobase-containing compound metabolic process"/>
    <property type="evidence" value="ECO:0007669"/>
    <property type="project" value="InterPro"/>
</dbReference>
<proteinExistence type="inferred from homology"/>
<dbReference type="InterPro" id="IPR014013">
    <property type="entry name" value="Helic_SF1/SF2_ATP-bd_DinG/Rad3"/>
</dbReference>
<dbReference type="InterPro" id="IPR013520">
    <property type="entry name" value="Ribonucl_H"/>
</dbReference>
<sequence length="913" mass="103305">MTAIDAIEGVLHVGPYVVVDLETTGLDPYRDAIIQVALRRSDGSVWSSWVNPGRRVPDAILRLTGIRPEDLATAPDFREILPTVREWLQSGRVVGHNIAFDLAFLARHGLFAAESLDTLEWSRLAFPLRAHHGLPDWFPEEGDRLHDARVDTEMTERLMRAIRDKMSHFSRELKRDMAYFLGNEWQWWDIPFDDQGHTQKSALYRPEPDLFQAESLAPVEITADPVEWLSPHGALADAVDGFQARPGQQRMARAVDDALSQGDILMVEAGTGTGKSLAYLSPAILTALRQGERVVVATHTVALQDQLWGKDLPQASRDLPIRTALVKGRGRYLCLFKAAEVVQDTPALGESRERRWALATLLSYIEATEIGDAEEFPLKNEAGRAIWTEVVADSQACAGPRCPFAGPCFMRRARHQAESSHLVVVNHALLAAHAANGNVLPPFSHLIVDEAHHLGEVLERSLGFELDAEAFRRRYRDVMHTRTGIWARLALPPEFLGVRHSIQERYQQLLDGLETLGRALAEATPPGEYDRRAVRVTPARWELLQEQGVESLWQAVNDRFRELVDETELLWQEVQSRQNVTENASWLRYRQWQQDMVELAVGMAAWGQVVDERVSWWEMRTGRDGETIATWRWAPVDIAPILRENLWDGLDSAVLTSATLTVHGRFDYLQTTLGIPAERLKTLNVGSPFDWERQARLLIPTDSPDPADNSYWERLADLVVEAARRREGRTLVLLTSYRAVEAVAWRIRERLEAYHIRTLAQGVDGPARRLVGDFRHDPRAVLLGTMTYWEGVDIPGSDLEVVIMGRLPFRAPGDPLEEAKQERIAQRGQSPFYRRSLPEAVLRFQQGFGRLIRTTQDHGVVVVFDPRIQPGRTRYANVFLASLKQVPRVAGSQADLLKTIEAFWEEHHAHSHK</sequence>
<keyword evidence="4" id="KW-0067">ATP-binding</keyword>
<dbReference type="PANTHER" id="PTHR11472">
    <property type="entry name" value="DNA REPAIR DEAD HELICASE RAD3/XP-D SUBFAMILY MEMBER"/>
    <property type="match status" value="1"/>
</dbReference>
<evidence type="ECO:0000256" key="3">
    <source>
        <dbReference type="ARBA" id="ARBA00022801"/>
    </source>
</evidence>
<evidence type="ECO:0000256" key="1">
    <source>
        <dbReference type="ARBA" id="ARBA00001966"/>
    </source>
</evidence>
<dbReference type="EC" id="5.6.2.3" evidence="6"/>
<dbReference type="Proteomes" id="UP000533476">
    <property type="component" value="Unassembled WGS sequence"/>
</dbReference>
<dbReference type="GO" id="GO:0043139">
    <property type="term" value="F:5'-3' DNA helicase activity"/>
    <property type="evidence" value="ECO:0007669"/>
    <property type="project" value="UniProtKB-EC"/>
</dbReference>
<dbReference type="PROSITE" id="PS51193">
    <property type="entry name" value="HELICASE_ATP_BIND_2"/>
    <property type="match status" value="1"/>
</dbReference>
<dbReference type="PANTHER" id="PTHR11472:SF34">
    <property type="entry name" value="REGULATOR OF TELOMERE ELONGATION HELICASE 1"/>
    <property type="match status" value="1"/>
</dbReference>
<dbReference type="Gene3D" id="3.30.420.10">
    <property type="entry name" value="Ribonuclease H-like superfamily/Ribonuclease H"/>
    <property type="match status" value="1"/>
</dbReference>
<evidence type="ECO:0000256" key="2">
    <source>
        <dbReference type="ARBA" id="ARBA00022741"/>
    </source>
</evidence>
<dbReference type="InterPro" id="IPR014001">
    <property type="entry name" value="Helicase_ATP-bd"/>
</dbReference>